<proteinExistence type="predicted"/>
<keyword evidence="1" id="KW-0677">Repeat</keyword>
<feature type="domain" description="RRM" evidence="5">
    <location>
        <begin position="131"/>
        <end position="211"/>
    </location>
</feature>
<evidence type="ECO:0000256" key="2">
    <source>
        <dbReference type="ARBA" id="ARBA00022884"/>
    </source>
</evidence>
<dbReference type="InterPro" id="IPR012677">
    <property type="entry name" value="Nucleotide-bd_a/b_plait_sf"/>
</dbReference>
<gene>
    <name evidence="6" type="ORF">TWF506_007672</name>
</gene>
<dbReference type="AlphaFoldDB" id="A0AAN8NYI8"/>
<evidence type="ECO:0000256" key="4">
    <source>
        <dbReference type="SAM" id="MobiDB-lite"/>
    </source>
</evidence>
<dbReference type="PROSITE" id="PS50102">
    <property type="entry name" value="RRM"/>
    <property type="match status" value="2"/>
</dbReference>
<feature type="region of interest" description="Disordered" evidence="4">
    <location>
        <begin position="1"/>
        <end position="35"/>
    </location>
</feature>
<dbReference type="Gene3D" id="3.30.70.330">
    <property type="match status" value="2"/>
</dbReference>
<dbReference type="SMART" id="SM00360">
    <property type="entry name" value="RRM"/>
    <property type="match status" value="2"/>
</dbReference>
<dbReference type="GO" id="GO:0003723">
    <property type="term" value="F:RNA binding"/>
    <property type="evidence" value="ECO:0007669"/>
    <property type="project" value="UniProtKB-UniRule"/>
</dbReference>
<evidence type="ECO:0000259" key="5">
    <source>
        <dbReference type="PROSITE" id="PS50102"/>
    </source>
</evidence>
<evidence type="ECO:0000313" key="7">
    <source>
        <dbReference type="Proteomes" id="UP001307849"/>
    </source>
</evidence>
<evidence type="ECO:0000313" key="6">
    <source>
        <dbReference type="EMBL" id="KAK6515328.1"/>
    </source>
</evidence>
<reference evidence="6 7" key="1">
    <citation type="submission" date="2019-10" db="EMBL/GenBank/DDBJ databases">
        <authorList>
            <person name="Palmer J.M."/>
        </authorList>
    </citation>
    <scope>NUCLEOTIDE SEQUENCE [LARGE SCALE GENOMIC DNA]</scope>
    <source>
        <strain evidence="6 7">TWF506</strain>
    </source>
</reference>
<feature type="compositionally biased region" description="Pro residues" evidence="4">
    <location>
        <begin position="268"/>
        <end position="279"/>
    </location>
</feature>
<comment type="caution">
    <text evidence="6">The sequence shown here is derived from an EMBL/GenBank/DDBJ whole genome shotgun (WGS) entry which is preliminary data.</text>
</comment>
<name>A0AAN8NYI8_9PEZI</name>
<feature type="region of interest" description="Disordered" evidence="4">
    <location>
        <begin position="265"/>
        <end position="288"/>
    </location>
</feature>
<accession>A0AAN8NYI8</accession>
<keyword evidence="7" id="KW-1185">Reference proteome</keyword>
<evidence type="ECO:0000256" key="1">
    <source>
        <dbReference type="ARBA" id="ARBA00022737"/>
    </source>
</evidence>
<dbReference type="InterPro" id="IPR035979">
    <property type="entry name" value="RBD_domain_sf"/>
</dbReference>
<dbReference type="PANTHER" id="PTHR24012">
    <property type="entry name" value="RNA BINDING PROTEIN"/>
    <property type="match status" value="1"/>
</dbReference>
<dbReference type="SUPFAM" id="SSF54928">
    <property type="entry name" value="RNA-binding domain, RBD"/>
    <property type="match status" value="2"/>
</dbReference>
<keyword evidence="2 3" id="KW-0694">RNA-binding</keyword>
<sequence>MITRKPPVIASTPRVPQDDDDDYEPMDPMSPISVDFSDDGSPTNVYIKGLPESTTDKQLLEMVSPFGEVISSKAIVDRPSGTCKGYGFAKFTCTESAKACIEYLKSKSYEATVARDSFYSKLKCFADLESTNLYVSNLPTNWGEERIKSIFPGYKISKCRLLVGYRGQSRGVAFVTFEGREVCDEVIEKFSGIQLNQRGHHLPLQVRYADTLAQKQLKQEQQAVGQFPKRSVLMNHKQTLEKGMRLNITKMELGPPVPLHLRNWRTPRAPPVNAPPTPPRSVISSEEDGLKDDLLVGI</sequence>
<evidence type="ECO:0000256" key="3">
    <source>
        <dbReference type="PROSITE-ProRule" id="PRU00176"/>
    </source>
</evidence>
<dbReference type="EMBL" id="JAVHJM010000004">
    <property type="protein sequence ID" value="KAK6515328.1"/>
    <property type="molecule type" value="Genomic_DNA"/>
</dbReference>
<dbReference type="Pfam" id="PF00076">
    <property type="entry name" value="RRM_1"/>
    <property type="match status" value="2"/>
</dbReference>
<protein>
    <recommendedName>
        <fullName evidence="5">RRM domain-containing protein</fullName>
    </recommendedName>
</protein>
<dbReference type="InterPro" id="IPR000504">
    <property type="entry name" value="RRM_dom"/>
</dbReference>
<feature type="domain" description="RRM" evidence="5">
    <location>
        <begin position="43"/>
        <end position="116"/>
    </location>
</feature>
<dbReference type="Proteomes" id="UP001307849">
    <property type="component" value="Unassembled WGS sequence"/>
</dbReference>
<organism evidence="6 7">
    <name type="scientific">Arthrobotrys conoides</name>
    <dbReference type="NCBI Taxonomy" id="74498"/>
    <lineage>
        <taxon>Eukaryota</taxon>
        <taxon>Fungi</taxon>
        <taxon>Dikarya</taxon>
        <taxon>Ascomycota</taxon>
        <taxon>Pezizomycotina</taxon>
        <taxon>Orbiliomycetes</taxon>
        <taxon>Orbiliales</taxon>
        <taxon>Orbiliaceae</taxon>
        <taxon>Arthrobotrys</taxon>
    </lineage>
</organism>